<dbReference type="STRING" id="1631356.VV01_15370"/>
<dbReference type="InterPro" id="IPR003661">
    <property type="entry name" value="HisK_dim/P_dom"/>
</dbReference>
<evidence type="ECO:0000256" key="8">
    <source>
        <dbReference type="ARBA" id="ARBA00039401"/>
    </source>
</evidence>
<dbReference type="InterPro" id="IPR050351">
    <property type="entry name" value="BphY/WalK/GraS-like"/>
</dbReference>
<accession>A0A0L6CK85</accession>
<dbReference type="InterPro" id="IPR004358">
    <property type="entry name" value="Sig_transdc_His_kin-like_C"/>
</dbReference>
<dbReference type="GO" id="GO:0004721">
    <property type="term" value="F:phosphoprotein phosphatase activity"/>
    <property type="evidence" value="ECO:0007669"/>
    <property type="project" value="TreeGrafter"/>
</dbReference>
<dbReference type="Gene3D" id="1.10.287.130">
    <property type="match status" value="1"/>
</dbReference>
<keyword evidence="5" id="KW-0808">Transferase</keyword>
<dbReference type="InterPro" id="IPR005467">
    <property type="entry name" value="His_kinase_dom"/>
</dbReference>
<dbReference type="PROSITE" id="PS50109">
    <property type="entry name" value="HIS_KIN"/>
    <property type="match status" value="1"/>
</dbReference>
<sequence length="452" mass="48280">MNTFRTPGEQSASPAGQGSLWSVGCAGRRTLVGVSDLGTTLVWLLVGAVVGAVAAAVVLHRRGEVRAERAAAGPAAHEPSLRRGAQDVLGVLRSVTMVVDASDRVIRSSPAAQALGLVRGAEMVHHELRYLVRQVRRDRVIREVEMELPRGPLGQGRLTLGVRVAALHGEVVLVMVEDRTHSRRVEETRRDFVVNVSHELKTPVGGLSLLAEAVEGAKDDPEAVERFAMRMQVETERLSTLVREIVQLSRLQVADTLHEPVLVDVVASVADALDHLRLVADDRDIELVSATSGQGPMAVYGDGELLTTAVRNLVANAINYSDSGTRVATTISRCDDIVEIAVTDQGPGIPAAEQERIFERFYRVDPARSRETGGTGLGLAIVKHVSVNHGGEVTVWSEEGQGSTFTIRLPAADEAATTDADDETADAAAPDGVPADTSQLNHPRTPSGRTHA</sequence>
<dbReference type="PRINTS" id="PR00344">
    <property type="entry name" value="BCTRLSENSOR"/>
</dbReference>
<dbReference type="Gene3D" id="3.30.565.10">
    <property type="entry name" value="Histidine kinase-like ATPase, C-terminal domain"/>
    <property type="match status" value="1"/>
</dbReference>
<dbReference type="Proteomes" id="UP000037397">
    <property type="component" value="Unassembled WGS sequence"/>
</dbReference>
<dbReference type="PANTHER" id="PTHR45453:SF1">
    <property type="entry name" value="PHOSPHATE REGULON SENSOR PROTEIN PHOR"/>
    <property type="match status" value="1"/>
</dbReference>
<dbReference type="SUPFAM" id="SSF47384">
    <property type="entry name" value="Homodimeric domain of signal transducing histidine kinase"/>
    <property type="match status" value="1"/>
</dbReference>
<evidence type="ECO:0000256" key="10">
    <source>
        <dbReference type="SAM" id="Phobius"/>
    </source>
</evidence>
<dbReference type="PROSITE" id="PS51257">
    <property type="entry name" value="PROKAR_LIPOPROTEIN"/>
    <property type="match status" value="1"/>
</dbReference>
<feature type="domain" description="Histidine kinase" evidence="11">
    <location>
        <begin position="195"/>
        <end position="413"/>
    </location>
</feature>
<dbReference type="PANTHER" id="PTHR45453">
    <property type="entry name" value="PHOSPHATE REGULON SENSOR PROTEIN PHOR"/>
    <property type="match status" value="1"/>
</dbReference>
<dbReference type="InterPro" id="IPR036890">
    <property type="entry name" value="HATPase_C_sf"/>
</dbReference>
<feature type="compositionally biased region" description="Low complexity" evidence="9">
    <location>
        <begin position="426"/>
        <end position="436"/>
    </location>
</feature>
<dbReference type="FunFam" id="3.30.565.10:FF:000006">
    <property type="entry name" value="Sensor histidine kinase WalK"/>
    <property type="match status" value="1"/>
</dbReference>
<dbReference type="SUPFAM" id="SSF55874">
    <property type="entry name" value="ATPase domain of HSP90 chaperone/DNA topoisomerase II/histidine kinase"/>
    <property type="match status" value="1"/>
</dbReference>
<comment type="catalytic activity">
    <reaction evidence="1">
        <text>ATP + protein L-histidine = ADP + protein N-phospho-L-histidine.</text>
        <dbReference type="EC" id="2.7.13.3"/>
    </reaction>
</comment>
<evidence type="ECO:0000256" key="6">
    <source>
        <dbReference type="ARBA" id="ARBA00022777"/>
    </source>
</evidence>
<dbReference type="SMART" id="SM00388">
    <property type="entry name" value="HisKA"/>
    <property type="match status" value="1"/>
</dbReference>
<feature type="transmembrane region" description="Helical" evidence="10">
    <location>
        <begin position="41"/>
        <end position="59"/>
    </location>
</feature>
<name>A0A0L6CK85_9MICO</name>
<dbReference type="AlphaFoldDB" id="A0A0L6CK85"/>
<dbReference type="PATRIC" id="fig|1631356.3.peg.3047"/>
<dbReference type="Pfam" id="PF00512">
    <property type="entry name" value="HisKA"/>
    <property type="match status" value="1"/>
</dbReference>
<dbReference type="CDD" id="cd00075">
    <property type="entry name" value="HATPase"/>
    <property type="match status" value="1"/>
</dbReference>
<evidence type="ECO:0000256" key="5">
    <source>
        <dbReference type="ARBA" id="ARBA00022679"/>
    </source>
</evidence>
<comment type="caution">
    <text evidence="12">The sequence shown here is derived from an EMBL/GenBank/DDBJ whole genome shotgun (WGS) entry which is preliminary data.</text>
</comment>
<reference evidence="13" key="1">
    <citation type="submission" date="2015-03" db="EMBL/GenBank/DDBJ databases">
        <title>Luteipulveratus halotolerans sp. nov., a novel actinobacterium (Dermacoccaceae) from Sarawak, Malaysia.</title>
        <authorList>
            <person name="Juboi H."/>
            <person name="Basik A."/>
            <person name="Shamsul S.S."/>
            <person name="Arnold P."/>
            <person name="Schmitt E.K."/>
            <person name="Sanglier J.-J."/>
            <person name="Yeo T."/>
        </authorList>
    </citation>
    <scope>NUCLEOTIDE SEQUENCE [LARGE SCALE GENOMIC DNA]</scope>
    <source>
        <strain evidence="13">C296001</strain>
    </source>
</reference>
<organism evidence="12 13">
    <name type="scientific">Luteipulveratus halotolerans</name>
    <dbReference type="NCBI Taxonomy" id="1631356"/>
    <lineage>
        <taxon>Bacteria</taxon>
        <taxon>Bacillati</taxon>
        <taxon>Actinomycetota</taxon>
        <taxon>Actinomycetes</taxon>
        <taxon>Micrococcales</taxon>
        <taxon>Dermacoccaceae</taxon>
        <taxon>Luteipulveratus</taxon>
    </lineage>
</organism>
<dbReference type="EC" id="2.7.13.3" evidence="3"/>
<evidence type="ECO:0000256" key="1">
    <source>
        <dbReference type="ARBA" id="ARBA00000085"/>
    </source>
</evidence>
<dbReference type="SMART" id="SM00387">
    <property type="entry name" value="HATPase_c"/>
    <property type="match status" value="1"/>
</dbReference>
<evidence type="ECO:0000256" key="9">
    <source>
        <dbReference type="SAM" id="MobiDB-lite"/>
    </source>
</evidence>
<dbReference type="GO" id="GO:0016036">
    <property type="term" value="P:cellular response to phosphate starvation"/>
    <property type="evidence" value="ECO:0007669"/>
    <property type="project" value="TreeGrafter"/>
</dbReference>
<comment type="subcellular location">
    <subcellularLocation>
        <location evidence="2">Cell membrane</location>
    </subcellularLocation>
</comment>
<dbReference type="GO" id="GO:0000155">
    <property type="term" value="F:phosphorelay sensor kinase activity"/>
    <property type="evidence" value="ECO:0007669"/>
    <property type="project" value="InterPro"/>
</dbReference>
<evidence type="ECO:0000313" key="12">
    <source>
        <dbReference type="EMBL" id="KNX38211.1"/>
    </source>
</evidence>
<dbReference type="EMBL" id="LAIR01000002">
    <property type="protein sequence ID" value="KNX38211.1"/>
    <property type="molecule type" value="Genomic_DNA"/>
</dbReference>
<keyword evidence="10" id="KW-0472">Membrane</keyword>
<feature type="compositionally biased region" description="Polar residues" evidence="9">
    <location>
        <begin position="437"/>
        <end position="452"/>
    </location>
</feature>
<evidence type="ECO:0000256" key="7">
    <source>
        <dbReference type="ARBA" id="ARBA00023012"/>
    </source>
</evidence>
<keyword evidence="6" id="KW-0418">Kinase</keyword>
<keyword evidence="13" id="KW-1185">Reference proteome</keyword>
<dbReference type="InterPro" id="IPR036097">
    <property type="entry name" value="HisK_dim/P_sf"/>
</dbReference>
<dbReference type="OrthoDB" id="9813151at2"/>
<protein>
    <recommendedName>
        <fullName evidence="8">Sensor-like histidine kinase SenX3</fullName>
        <ecNumber evidence="3">2.7.13.3</ecNumber>
    </recommendedName>
</protein>
<keyword evidence="7" id="KW-0902">Two-component regulatory system</keyword>
<keyword evidence="10" id="KW-1133">Transmembrane helix</keyword>
<dbReference type="InterPro" id="IPR003594">
    <property type="entry name" value="HATPase_dom"/>
</dbReference>
<dbReference type="Pfam" id="PF02518">
    <property type="entry name" value="HATPase_c"/>
    <property type="match status" value="1"/>
</dbReference>
<keyword evidence="10" id="KW-0812">Transmembrane</keyword>
<feature type="region of interest" description="Disordered" evidence="9">
    <location>
        <begin position="414"/>
        <end position="452"/>
    </location>
</feature>
<dbReference type="CDD" id="cd00082">
    <property type="entry name" value="HisKA"/>
    <property type="match status" value="1"/>
</dbReference>
<keyword evidence="4" id="KW-0597">Phosphoprotein</keyword>
<evidence type="ECO:0000256" key="3">
    <source>
        <dbReference type="ARBA" id="ARBA00012438"/>
    </source>
</evidence>
<gene>
    <name evidence="12" type="ORF">VV01_15370</name>
</gene>
<evidence type="ECO:0000256" key="2">
    <source>
        <dbReference type="ARBA" id="ARBA00004236"/>
    </source>
</evidence>
<evidence type="ECO:0000259" key="11">
    <source>
        <dbReference type="PROSITE" id="PS50109"/>
    </source>
</evidence>
<evidence type="ECO:0000256" key="4">
    <source>
        <dbReference type="ARBA" id="ARBA00022553"/>
    </source>
</evidence>
<dbReference type="GO" id="GO:0005886">
    <property type="term" value="C:plasma membrane"/>
    <property type="evidence" value="ECO:0007669"/>
    <property type="project" value="UniProtKB-SubCell"/>
</dbReference>
<proteinExistence type="predicted"/>
<evidence type="ECO:0000313" key="13">
    <source>
        <dbReference type="Proteomes" id="UP000037397"/>
    </source>
</evidence>